<protein>
    <recommendedName>
        <fullName evidence="3">Apple domain-containing protein</fullName>
    </recommendedName>
</protein>
<keyword evidence="2" id="KW-1133">Transmembrane helix</keyword>
<dbReference type="Pfam" id="PF00024">
    <property type="entry name" value="PAN_1"/>
    <property type="match status" value="1"/>
</dbReference>
<dbReference type="Proteomes" id="UP001271007">
    <property type="component" value="Unassembled WGS sequence"/>
</dbReference>
<gene>
    <name evidence="4" type="ORF">LTR09_005989</name>
</gene>
<evidence type="ECO:0000259" key="3">
    <source>
        <dbReference type="Pfam" id="PF00024"/>
    </source>
</evidence>
<proteinExistence type="predicted"/>
<feature type="region of interest" description="Disordered" evidence="1">
    <location>
        <begin position="393"/>
        <end position="447"/>
    </location>
</feature>
<evidence type="ECO:0000256" key="1">
    <source>
        <dbReference type="SAM" id="MobiDB-lite"/>
    </source>
</evidence>
<accession>A0AAJ0DFG8</accession>
<keyword evidence="5" id="KW-1185">Reference proteome</keyword>
<evidence type="ECO:0000256" key="2">
    <source>
        <dbReference type="SAM" id="Phobius"/>
    </source>
</evidence>
<feature type="region of interest" description="Disordered" evidence="1">
    <location>
        <begin position="1"/>
        <end position="35"/>
    </location>
</feature>
<dbReference type="InterPro" id="IPR003609">
    <property type="entry name" value="Pan_app"/>
</dbReference>
<feature type="compositionally biased region" description="Basic and acidic residues" evidence="1">
    <location>
        <begin position="410"/>
        <end position="447"/>
    </location>
</feature>
<feature type="compositionally biased region" description="Basic and acidic residues" evidence="1">
    <location>
        <begin position="11"/>
        <end position="27"/>
    </location>
</feature>
<dbReference type="AlphaFoldDB" id="A0AAJ0DFG8"/>
<name>A0AAJ0DFG8_9PEZI</name>
<keyword evidence="2" id="KW-0812">Transmembrane</keyword>
<reference evidence="4" key="1">
    <citation type="submission" date="2023-04" db="EMBL/GenBank/DDBJ databases">
        <title>Black Yeasts Isolated from many extreme environments.</title>
        <authorList>
            <person name="Coleine C."/>
            <person name="Stajich J.E."/>
            <person name="Selbmann L."/>
        </authorList>
    </citation>
    <scope>NUCLEOTIDE SEQUENCE</scope>
    <source>
        <strain evidence="4">CCFEE 5312</strain>
    </source>
</reference>
<evidence type="ECO:0000313" key="5">
    <source>
        <dbReference type="Proteomes" id="UP001271007"/>
    </source>
</evidence>
<evidence type="ECO:0000313" key="4">
    <source>
        <dbReference type="EMBL" id="KAK3052925.1"/>
    </source>
</evidence>
<comment type="caution">
    <text evidence="4">The sequence shown here is derived from an EMBL/GenBank/DDBJ whole genome shotgun (WGS) entry which is preliminary data.</text>
</comment>
<keyword evidence="2" id="KW-0472">Membrane</keyword>
<organism evidence="4 5">
    <name type="scientific">Extremus antarcticus</name>
    <dbReference type="NCBI Taxonomy" id="702011"/>
    <lineage>
        <taxon>Eukaryota</taxon>
        <taxon>Fungi</taxon>
        <taxon>Dikarya</taxon>
        <taxon>Ascomycota</taxon>
        <taxon>Pezizomycotina</taxon>
        <taxon>Dothideomycetes</taxon>
        <taxon>Dothideomycetidae</taxon>
        <taxon>Mycosphaerellales</taxon>
        <taxon>Extremaceae</taxon>
        <taxon>Extremus</taxon>
    </lineage>
</organism>
<feature type="domain" description="Apple" evidence="3">
    <location>
        <begin position="189"/>
        <end position="250"/>
    </location>
</feature>
<dbReference type="EMBL" id="JAWDJX010000018">
    <property type="protein sequence ID" value="KAK3052925.1"/>
    <property type="molecule type" value="Genomic_DNA"/>
</dbReference>
<sequence length="447" mass="49993">MLPDFAKQWRRMPDHRGLERTGMDAKPRSWTASDDVTKGIEKRDATECPSPQYTANNGLEFNTFCGQAFDTSQRNVQTIGTTTEKSSVDCMNVCASSDDGTCFGIWYNITDSTCWQLDRSPFNSTRYSSDTDNVAVTPYTQWRAPTDTSCPLEDGFKYTTDNGQEFDIICDKDFAGFGDILGPYNCHPHTDTLAECLELCSQSHSLCKGVSWNPDMRYGYDNCYLKSDPDAGTPTTGTAISHSAKVVDGYANIGTYCPNDLSYTSGDDVEFSVNCYDGRFNAANFSSLHQTSVEGCMHQCASHSGGQDCSGVLFNFDFKDGWDNCYLLNEVGVANKPFNYTFAELVTKDEDQSSGSKAWIAGPVVSAVVVIALVAAVLWWFRRRRSRTNRTLNHSFEETREQEPQPAFEPIHEIDNHEQAHMLDADARRHELRDHKSEATVQHELES</sequence>
<feature type="transmembrane region" description="Helical" evidence="2">
    <location>
        <begin position="358"/>
        <end position="381"/>
    </location>
</feature>